<dbReference type="GO" id="GO:0009117">
    <property type="term" value="P:nucleotide metabolic process"/>
    <property type="evidence" value="ECO:0007669"/>
    <property type="project" value="UniProtKB-KW"/>
</dbReference>
<accession>A0A0S1XBP2</accession>
<dbReference type="AlphaFoldDB" id="A0A0S1XBP2"/>
<feature type="site" description="Important for substrate specificity" evidence="3">
    <location>
        <position position="10"/>
    </location>
</feature>
<comment type="similarity">
    <text evidence="3">Belongs to the Maf family. YhdE subfamily.</text>
</comment>
<name>A0A0S1XBP2_THEBA</name>
<organism evidence="4 5">
    <name type="scientific">Thermococcus barophilus</name>
    <dbReference type="NCBI Taxonomy" id="55802"/>
    <lineage>
        <taxon>Archaea</taxon>
        <taxon>Methanobacteriati</taxon>
        <taxon>Methanobacteriota</taxon>
        <taxon>Thermococci</taxon>
        <taxon>Thermococcales</taxon>
        <taxon>Thermococcaceae</taxon>
        <taxon>Thermococcus</taxon>
    </lineage>
</organism>
<dbReference type="STRING" id="55802.TBCH5v1_1259"/>
<comment type="cofactor">
    <cofactor evidence="1 3">
        <name>a divalent metal cation</name>
        <dbReference type="ChEBI" id="CHEBI:60240"/>
    </cofactor>
</comment>
<dbReference type="Proteomes" id="UP000066042">
    <property type="component" value="Chromosome"/>
</dbReference>
<comment type="catalytic activity">
    <reaction evidence="3">
        <text>dTTP + H2O = dTMP + diphosphate + H(+)</text>
        <dbReference type="Rhea" id="RHEA:28534"/>
        <dbReference type="ChEBI" id="CHEBI:15377"/>
        <dbReference type="ChEBI" id="CHEBI:15378"/>
        <dbReference type="ChEBI" id="CHEBI:33019"/>
        <dbReference type="ChEBI" id="CHEBI:37568"/>
        <dbReference type="ChEBI" id="CHEBI:63528"/>
        <dbReference type="EC" id="3.6.1.9"/>
    </reaction>
</comment>
<comment type="catalytic activity">
    <reaction evidence="3">
        <text>UTP + H2O = UMP + diphosphate + H(+)</text>
        <dbReference type="Rhea" id="RHEA:29395"/>
        <dbReference type="ChEBI" id="CHEBI:15377"/>
        <dbReference type="ChEBI" id="CHEBI:15378"/>
        <dbReference type="ChEBI" id="CHEBI:33019"/>
        <dbReference type="ChEBI" id="CHEBI:46398"/>
        <dbReference type="ChEBI" id="CHEBI:57865"/>
        <dbReference type="EC" id="3.6.1.9"/>
    </reaction>
</comment>
<dbReference type="PANTHER" id="PTHR43213:SF5">
    <property type="entry name" value="BIFUNCTIONAL DTTP_UTP PYROPHOSPHATASE_METHYLTRANSFERASE PROTEIN-RELATED"/>
    <property type="match status" value="1"/>
</dbReference>
<comment type="subcellular location">
    <subcellularLocation>
        <location evidence="3">Cytoplasm</location>
    </subcellularLocation>
</comment>
<dbReference type="InterPro" id="IPR029001">
    <property type="entry name" value="ITPase-like_fam"/>
</dbReference>
<dbReference type="PATRIC" id="fig|55802.8.peg.1239"/>
<dbReference type="GO" id="GO:0005737">
    <property type="term" value="C:cytoplasm"/>
    <property type="evidence" value="ECO:0007669"/>
    <property type="project" value="UniProtKB-SubCell"/>
</dbReference>
<dbReference type="HAMAP" id="MF_00528">
    <property type="entry name" value="Maf"/>
    <property type="match status" value="1"/>
</dbReference>
<dbReference type="PIRSF" id="PIRSF006305">
    <property type="entry name" value="Maf"/>
    <property type="match status" value="1"/>
</dbReference>
<dbReference type="NCBIfam" id="TIGR00172">
    <property type="entry name" value="maf"/>
    <property type="match status" value="1"/>
</dbReference>
<dbReference type="CDD" id="cd00555">
    <property type="entry name" value="Maf"/>
    <property type="match status" value="1"/>
</dbReference>
<dbReference type="SUPFAM" id="SSF52972">
    <property type="entry name" value="ITPase-like"/>
    <property type="match status" value="1"/>
</dbReference>
<comment type="function">
    <text evidence="3">Nucleoside triphosphate pyrophosphatase that hydrolyzes dTTP and UTP. May have a dual role in cell division arrest and in preventing the incorporation of modified nucleotides into cellular nucleic acids.</text>
</comment>
<protein>
    <recommendedName>
        <fullName evidence="3">dTTP/UTP pyrophosphatase</fullName>
        <shortName evidence="3">dTTPase/UTPase</shortName>
        <ecNumber evidence="3">3.6.1.9</ecNumber>
    </recommendedName>
    <alternativeName>
        <fullName evidence="3">Nucleoside triphosphate pyrophosphatase</fullName>
    </alternativeName>
    <alternativeName>
        <fullName evidence="3">Nucleotide pyrophosphatase</fullName>
        <shortName evidence="3">Nucleotide PPase</shortName>
    </alternativeName>
</protein>
<keyword evidence="3" id="KW-0963">Cytoplasm</keyword>
<dbReference type="RefSeq" id="WP_056933882.1">
    <property type="nucleotide sequence ID" value="NZ_CP013050.1"/>
</dbReference>
<evidence type="ECO:0000256" key="2">
    <source>
        <dbReference type="ARBA" id="ARBA00022801"/>
    </source>
</evidence>
<evidence type="ECO:0000313" key="4">
    <source>
        <dbReference type="EMBL" id="ALM75183.1"/>
    </source>
</evidence>
<dbReference type="EMBL" id="CP013050">
    <property type="protein sequence ID" value="ALM75183.1"/>
    <property type="molecule type" value="Genomic_DNA"/>
</dbReference>
<feature type="site" description="Important for substrate specificity" evidence="3">
    <location>
        <position position="66"/>
    </location>
</feature>
<dbReference type="GeneID" id="26136512"/>
<dbReference type="Pfam" id="PF02545">
    <property type="entry name" value="Maf"/>
    <property type="match status" value="1"/>
</dbReference>
<sequence length="186" mass="20968">MFILASQSPRRREILGRFFEDFKVVPSNADESVIAKNPQEKAIEVARKKAWEVYNRVGGTVVGADTIVVLENKVLGKPKNEKEAEKMLKLLSGKTHEVITGYCIIHEGKEITGFEVTKVKFMDLSEEEIEWYVSTGEPLDKAGAYAIQGKAAIFIEWIYGDFYNVVGLPIKVVLELKKLGFPLKQF</sequence>
<comment type="caution">
    <text evidence="3">Lacks conserved residue(s) required for the propagation of feature annotation.</text>
</comment>
<dbReference type="PANTHER" id="PTHR43213">
    <property type="entry name" value="BIFUNCTIONAL DTTP/UTP PYROPHOSPHATASE/METHYLTRANSFERASE PROTEIN-RELATED"/>
    <property type="match status" value="1"/>
</dbReference>
<reference evidence="4 5" key="1">
    <citation type="journal article" date="2016" name="Genome Announc.">
        <title>Complete genome sequence of the hyperthermophilic and piezophilic archaeon Thermococcus barophilus Ch5, capable of growth at the expense of hydrogenogenesis from carbon monoxide and formate.</title>
        <authorList>
            <person name="Oger P."/>
            <person name="Sokolova T.G."/>
            <person name="Kozhevnikova D.A."/>
            <person name="Taranov E.A."/>
            <person name="Vannier P."/>
            <person name="Lee H.S."/>
            <person name="Kwon K.K."/>
            <person name="Kang S.G."/>
            <person name="Lee J.H."/>
            <person name="Bonch-Osmolovskaya E.A."/>
            <person name="Lebedinsky A.V."/>
        </authorList>
    </citation>
    <scope>NUCLEOTIDE SEQUENCE [LARGE SCALE GENOMIC DNA]</scope>
    <source>
        <strain evidence="5">Ch5</strain>
    </source>
</reference>
<dbReference type="Gene3D" id="3.90.950.10">
    <property type="match status" value="1"/>
</dbReference>
<evidence type="ECO:0000313" key="5">
    <source>
        <dbReference type="Proteomes" id="UP000066042"/>
    </source>
</evidence>
<dbReference type="GO" id="GO:0036218">
    <property type="term" value="F:dTTP diphosphatase activity"/>
    <property type="evidence" value="ECO:0007669"/>
    <property type="project" value="RHEA"/>
</dbReference>
<dbReference type="EC" id="3.6.1.9" evidence="3"/>
<evidence type="ECO:0000256" key="3">
    <source>
        <dbReference type="HAMAP-Rule" id="MF_00528"/>
    </source>
</evidence>
<gene>
    <name evidence="4" type="ORF">TBCH5v1_1259</name>
</gene>
<keyword evidence="2 3" id="KW-0378">Hydrolase</keyword>
<feature type="site" description="Important for substrate specificity" evidence="3">
    <location>
        <position position="148"/>
    </location>
</feature>
<dbReference type="GO" id="GO:0036221">
    <property type="term" value="F:UTP diphosphatase activity"/>
    <property type="evidence" value="ECO:0007669"/>
    <property type="project" value="RHEA"/>
</dbReference>
<evidence type="ECO:0000256" key="1">
    <source>
        <dbReference type="ARBA" id="ARBA00001968"/>
    </source>
</evidence>
<proteinExistence type="inferred from homology"/>
<dbReference type="InterPro" id="IPR003697">
    <property type="entry name" value="Maf-like"/>
</dbReference>
<keyword evidence="3" id="KW-0546">Nucleotide metabolism</keyword>
<feature type="active site" description="Proton acceptor" evidence="3">
    <location>
        <position position="65"/>
    </location>
</feature>